<evidence type="ECO:0000313" key="3">
    <source>
        <dbReference type="Proteomes" id="UP001154282"/>
    </source>
</evidence>
<name>A0AAV0KJF6_9ROSI</name>
<dbReference type="Gene3D" id="3.30.420.10">
    <property type="entry name" value="Ribonuclease H-like superfamily/Ribonuclease H"/>
    <property type="match status" value="1"/>
</dbReference>
<dbReference type="GO" id="GO:0003676">
    <property type="term" value="F:nucleic acid binding"/>
    <property type="evidence" value="ECO:0007669"/>
    <property type="project" value="InterPro"/>
</dbReference>
<dbReference type="PROSITE" id="PS50879">
    <property type="entry name" value="RNASE_H_1"/>
    <property type="match status" value="1"/>
</dbReference>
<dbReference type="CDD" id="cd06222">
    <property type="entry name" value="RNase_H_like"/>
    <property type="match status" value="1"/>
</dbReference>
<protein>
    <recommendedName>
        <fullName evidence="1">RNase H type-1 domain-containing protein</fullName>
    </recommendedName>
</protein>
<dbReference type="InterPro" id="IPR053151">
    <property type="entry name" value="RNase_H-like"/>
</dbReference>
<sequence>MHVIQPSDHHRFFGAQLQGWILHHIRQEHTSLEFGIICWSLWRTRNDRVFAGKIVTTETFLQRVRAWINVVRNAQDKDRLIHSPRLPIRTEVEISWKPPPPEWVTLNSDGSVTTESGHAAAGGLIRDHTGRCLAAFAMNLGMCSITRAELRGVMEGLQLAWDMGFRSVRVELDSRCAVQLLQSLDAPDHQHAAIIQRFQELLTHQWEVHITHIYREANKCADFLASRGHNLSFGMHSISCSDPILYLYILYDCQGISEPDWL</sequence>
<reference evidence="2" key="1">
    <citation type="submission" date="2022-08" db="EMBL/GenBank/DDBJ databases">
        <authorList>
            <person name="Gutierrez-Valencia J."/>
        </authorList>
    </citation>
    <scope>NUCLEOTIDE SEQUENCE</scope>
</reference>
<keyword evidence="3" id="KW-1185">Reference proteome</keyword>
<dbReference type="Proteomes" id="UP001154282">
    <property type="component" value="Unassembled WGS sequence"/>
</dbReference>
<dbReference type="PANTHER" id="PTHR47723">
    <property type="entry name" value="OS05G0353850 PROTEIN"/>
    <property type="match status" value="1"/>
</dbReference>
<dbReference type="SUPFAM" id="SSF53098">
    <property type="entry name" value="Ribonuclease H-like"/>
    <property type="match status" value="1"/>
</dbReference>
<proteinExistence type="predicted"/>
<dbReference type="AlphaFoldDB" id="A0AAV0KJF6"/>
<comment type="caution">
    <text evidence="2">The sequence shown here is derived from an EMBL/GenBank/DDBJ whole genome shotgun (WGS) entry which is preliminary data.</text>
</comment>
<dbReference type="InterPro" id="IPR002156">
    <property type="entry name" value="RNaseH_domain"/>
</dbReference>
<dbReference type="EMBL" id="CAMGYJ010000005">
    <property type="protein sequence ID" value="CAI0421624.1"/>
    <property type="molecule type" value="Genomic_DNA"/>
</dbReference>
<organism evidence="2 3">
    <name type="scientific">Linum tenue</name>
    <dbReference type="NCBI Taxonomy" id="586396"/>
    <lineage>
        <taxon>Eukaryota</taxon>
        <taxon>Viridiplantae</taxon>
        <taxon>Streptophyta</taxon>
        <taxon>Embryophyta</taxon>
        <taxon>Tracheophyta</taxon>
        <taxon>Spermatophyta</taxon>
        <taxon>Magnoliopsida</taxon>
        <taxon>eudicotyledons</taxon>
        <taxon>Gunneridae</taxon>
        <taxon>Pentapetalae</taxon>
        <taxon>rosids</taxon>
        <taxon>fabids</taxon>
        <taxon>Malpighiales</taxon>
        <taxon>Linaceae</taxon>
        <taxon>Linum</taxon>
    </lineage>
</organism>
<dbReference type="InterPro" id="IPR044730">
    <property type="entry name" value="RNase_H-like_dom_plant"/>
</dbReference>
<dbReference type="PANTHER" id="PTHR47723:SF13">
    <property type="entry name" value="PUTATIVE-RELATED"/>
    <property type="match status" value="1"/>
</dbReference>
<dbReference type="InterPro" id="IPR012337">
    <property type="entry name" value="RNaseH-like_sf"/>
</dbReference>
<evidence type="ECO:0000259" key="1">
    <source>
        <dbReference type="PROSITE" id="PS50879"/>
    </source>
</evidence>
<dbReference type="Pfam" id="PF13456">
    <property type="entry name" value="RVT_3"/>
    <property type="match status" value="1"/>
</dbReference>
<feature type="domain" description="RNase H type-1" evidence="1">
    <location>
        <begin position="100"/>
        <end position="230"/>
    </location>
</feature>
<accession>A0AAV0KJF6</accession>
<dbReference type="InterPro" id="IPR036397">
    <property type="entry name" value="RNaseH_sf"/>
</dbReference>
<dbReference type="GO" id="GO:0004523">
    <property type="term" value="F:RNA-DNA hybrid ribonuclease activity"/>
    <property type="evidence" value="ECO:0007669"/>
    <property type="project" value="InterPro"/>
</dbReference>
<evidence type="ECO:0000313" key="2">
    <source>
        <dbReference type="EMBL" id="CAI0421624.1"/>
    </source>
</evidence>
<gene>
    <name evidence="2" type="ORF">LITE_LOCUS18835</name>
</gene>